<dbReference type="Proteomes" id="UP000218164">
    <property type="component" value="Unassembled WGS sequence"/>
</dbReference>
<name>A0A2A2HTB6_9EURY</name>
<proteinExistence type="predicted"/>
<protein>
    <submittedName>
        <fullName evidence="1">Uncharacterized protein</fullName>
    </submittedName>
</protein>
<comment type="caution">
    <text evidence="1">The sequence shown here is derived from an EMBL/GenBank/DDBJ whole genome shotgun (WGS) entry which is preliminary data.</text>
</comment>
<dbReference type="EMBL" id="LMVP01000235">
    <property type="protein sequence ID" value="PAV12474.1"/>
    <property type="molecule type" value="Genomic_DNA"/>
</dbReference>
<evidence type="ECO:0000313" key="1">
    <source>
        <dbReference type="EMBL" id="PAV12474.1"/>
    </source>
</evidence>
<keyword evidence="2" id="KW-1185">Reference proteome</keyword>
<organism evidence="1 2">
    <name type="scientific">Methanosarcina spelaei</name>
    <dbReference type="NCBI Taxonomy" id="1036679"/>
    <lineage>
        <taxon>Archaea</taxon>
        <taxon>Methanobacteriati</taxon>
        <taxon>Methanobacteriota</taxon>
        <taxon>Stenosarchaea group</taxon>
        <taxon>Methanomicrobia</taxon>
        <taxon>Methanosarcinales</taxon>
        <taxon>Methanosarcinaceae</taxon>
        <taxon>Methanosarcina</taxon>
    </lineage>
</organism>
<sequence>MGSFTHFTNSVKIYFSCRLILESSPNTFVKSKGNQKLVNFEDSKEFIRSPSQGLFAKSYLSLLGRTFQFK</sequence>
<dbReference type="AlphaFoldDB" id="A0A2A2HTB6"/>
<accession>A0A2A2HTB6</accession>
<evidence type="ECO:0000313" key="2">
    <source>
        <dbReference type="Proteomes" id="UP000218164"/>
    </source>
</evidence>
<reference evidence="1 2" key="1">
    <citation type="journal article" date="2017" name="BMC Genomics">
        <title>Genomic analysis of methanogenic archaea reveals a shift towards energy conservation.</title>
        <authorList>
            <person name="Gilmore S.P."/>
            <person name="Henske J.K."/>
            <person name="Sexton J.A."/>
            <person name="Solomon K.V."/>
            <person name="Seppala S."/>
            <person name="Yoo J.I."/>
            <person name="Huyett L.M."/>
            <person name="Pressman A."/>
            <person name="Cogan J.Z."/>
            <person name="Kivenson V."/>
            <person name="Peng X."/>
            <person name="Tan Y."/>
            <person name="Valentine D.L."/>
            <person name="O'Malley M.A."/>
        </authorList>
    </citation>
    <scope>NUCLEOTIDE SEQUENCE [LARGE SCALE GENOMIC DNA]</scope>
    <source>
        <strain evidence="1 2">MC-15</strain>
    </source>
</reference>
<gene>
    <name evidence="1" type="ORF">ASJ81_06200</name>
</gene>